<dbReference type="AlphaFoldDB" id="S8D762"/>
<dbReference type="InterPro" id="IPR010987">
    <property type="entry name" value="Glutathione-S-Trfase_C-like"/>
</dbReference>
<dbReference type="Proteomes" id="UP000015453">
    <property type="component" value="Unassembled WGS sequence"/>
</dbReference>
<dbReference type="EMBL" id="AUSU01009161">
    <property type="protein sequence ID" value="EPS58503.1"/>
    <property type="molecule type" value="Genomic_DNA"/>
</dbReference>
<dbReference type="Gene3D" id="3.40.30.10">
    <property type="entry name" value="Glutaredoxin"/>
    <property type="match status" value="1"/>
</dbReference>
<dbReference type="CDD" id="cd03187">
    <property type="entry name" value="GST_C_Phi"/>
    <property type="match status" value="1"/>
</dbReference>
<dbReference type="PANTHER" id="PTHR43900">
    <property type="entry name" value="GLUTATHIONE S-TRANSFERASE RHO"/>
    <property type="match status" value="1"/>
</dbReference>
<keyword evidence="3" id="KW-0808">Transferase</keyword>
<protein>
    <recommendedName>
        <fullName evidence="2">glutathione transferase</fullName>
        <ecNumber evidence="2">2.5.1.18</ecNumber>
    </recommendedName>
    <alternativeName>
        <fullName evidence="5">GST class-phi</fullName>
    </alternativeName>
</protein>
<dbReference type="InterPro" id="IPR040079">
    <property type="entry name" value="Glutathione_S-Trfase"/>
</dbReference>
<dbReference type="GO" id="GO:0004364">
    <property type="term" value="F:glutathione transferase activity"/>
    <property type="evidence" value="ECO:0007669"/>
    <property type="project" value="UniProtKB-EC"/>
</dbReference>
<dbReference type="SFLD" id="SFLDG01154">
    <property type="entry name" value="Main.5:_Phi-like"/>
    <property type="match status" value="1"/>
</dbReference>
<accession>S8D762</accession>
<evidence type="ECO:0000259" key="7">
    <source>
        <dbReference type="PROSITE" id="PS50405"/>
    </source>
</evidence>
<dbReference type="PROSITE" id="PS50405">
    <property type="entry name" value="GST_CTER"/>
    <property type="match status" value="1"/>
</dbReference>
<dbReference type="InterPro" id="IPR004046">
    <property type="entry name" value="GST_C"/>
</dbReference>
<comment type="similarity">
    <text evidence="1">Belongs to the GST superfamily. Phi family.</text>
</comment>
<dbReference type="InterPro" id="IPR004045">
    <property type="entry name" value="Glutathione_S-Trfase_N"/>
</dbReference>
<proteinExistence type="inferred from homology"/>
<keyword evidence="9" id="KW-1185">Reference proteome</keyword>
<comment type="caution">
    <text evidence="8">The sequence shown here is derived from an EMBL/GenBank/DDBJ whole genome shotgun (WGS) entry which is preliminary data.</text>
</comment>
<dbReference type="SUPFAM" id="SSF47616">
    <property type="entry name" value="GST C-terminal domain-like"/>
    <property type="match status" value="1"/>
</dbReference>
<organism evidence="8 9">
    <name type="scientific">Genlisea aurea</name>
    <dbReference type="NCBI Taxonomy" id="192259"/>
    <lineage>
        <taxon>Eukaryota</taxon>
        <taxon>Viridiplantae</taxon>
        <taxon>Streptophyta</taxon>
        <taxon>Embryophyta</taxon>
        <taxon>Tracheophyta</taxon>
        <taxon>Spermatophyta</taxon>
        <taxon>Magnoliopsida</taxon>
        <taxon>eudicotyledons</taxon>
        <taxon>Gunneridae</taxon>
        <taxon>Pentapetalae</taxon>
        <taxon>asterids</taxon>
        <taxon>lamiids</taxon>
        <taxon>Lamiales</taxon>
        <taxon>Lentibulariaceae</taxon>
        <taxon>Genlisea</taxon>
    </lineage>
</organism>
<evidence type="ECO:0000313" key="8">
    <source>
        <dbReference type="EMBL" id="EPS58503.1"/>
    </source>
</evidence>
<evidence type="ECO:0000256" key="4">
    <source>
        <dbReference type="ARBA" id="ARBA00047960"/>
    </source>
</evidence>
<feature type="non-terminal residue" evidence="8">
    <location>
        <position position="208"/>
    </location>
</feature>
<evidence type="ECO:0000313" key="9">
    <source>
        <dbReference type="Proteomes" id="UP000015453"/>
    </source>
</evidence>
<dbReference type="GO" id="GO:0005737">
    <property type="term" value="C:cytoplasm"/>
    <property type="evidence" value="ECO:0007669"/>
    <property type="project" value="TreeGrafter"/>
</dbReference>
<dbReference type="PANTHER" id="PTHR43900:SF47">
    <property type="entry name" value="GLUTATHIONE S-TRANSFERASE F6-RELATED"/>
    <property type="match status" value="1"/>
</dbReference>
<dbReference type="Pfam" id="PF00043">
    <property type="entry name" value="GST_C"/>
    <property type="match status" value="1"/>
</dbReference>
<dbReference type="InterPro" id="IPR034347">
    <property type="entry name" value="GST_Phi_C"/>
</dbReference>
<dbReference type="SUPFAM" id="SSF52833">
    <property type="entry name" value="Thioredoxin-like"/>
    <property type="match status" value="1"/>
</dbReference>
<reference evidence="8 9" key="1">
    <citation type="journal article" date="2013" name="BMC Genomics">
        <title>The miniature genome of a carnivorous plant Genlisea aurea contains a low number of genes and short non-coding sequences.</title>
        <authorList>
            <person name="Leushkin E.V."/>
            <person name="Sutormin R.A."/>
            <person name="Nabieva E.R."/>
            <person name="Penin A.A."/>
            <person name="Kondrashov A.S."/>
            <person name="Logacheva M.D."/>
        </authorList>
    </citation>
    <scope>NUCLEOTIDE SEQUENCE [LARGE SCALE GENOMIC DNA]</scope>
</reference>
<dbReference type="FunFam" id="3.40.30.10:FF:000016">
    <property type="entry name" value="Glutathione S-transferase F2"/>
    <property type="match status" value="1"/>
</dbReference>
<dbReference type="GO" id="GO:0009407">
    <property type="term" value="P:toxin catabolic process"/>
    <property type="evidence" value="ECO:0007669"/>
    <property type="project" value="UniProtKB-ARBA"/>
</dbReference>
<dbReference type="OrthoDB" id="422574at2759"/>
<evidence type="ECO:0000256" key="5">
    <source>
        <dbReference type="ARBA" id="ARBA00081070"/>
    </source>
</evidence>
<evidence type="ECO:0000256" key="3">
    <source>
        <dbReference type="ARBA" id="ARBA00022679"/>
    </source>
</evidence>
<comment type="catalytic activity">
    <reaction evidence="4">
        <text>RX + glutathione = an S-substituted glutathione + a halide anion + H(+)</text>
        <dbReference type="Rhea" id="RHEA:16437"/>
        <dbReference type="ChEBI" id="CHEBI:15378"/>
        <dbReference type="ChEBI" id="CHEBI:16042"/>
        <dbReference type="ChEBI" id="CHEBI:17792"/>
        <dbReference type="ChEBI" id="CHEBI:57925"/>
        <dbReference type="ChEBI" id="CHEBI:90779"/>
        <dbReference type="EC" id="2.5.1.18"/>
    </reaction>
</comment>
<evidence type="ECO:0000256" key="2">
    <source>
        <dbReference type="ARBA" id="ARBA00012452"/>
    </source>
</evidence>
<feature type="domain" description="GST C-terminal" evidence="7">
    <location>
        <begin position="89"/>
        <end position="208"/>
    </location>
</feature>
<dbReference type="GO" id="GO:0043295">
    <property type="term" value="F:glutathione binding"/>
    <property type="evidence" value="ECO:0007669"/>
    <property type="project" value="TreeGrafter"/>
</dbReference>
<gene>
    <name evidence="8" type="ORF">M569_16312</name>
</gene>
<dbReference type="SFLD" id="SFLDS00019">
    <property type="entry name" value="Glutathione_Transferase_(cytos"/>
    <property type="match status" value="1"/>
</dbReference>
<sequence>MAIKLHGNPFSPAAQRVLLCLGEKGLDYEFIVLDLMKGEHKTHSFLQLNPFGQVPALEDGDLKLFESRAINQYLANNYADKGAALVSDDRKKQALIAVWSEVESHPFDAAAIGLSRELIVKPMFGGAADGAVVAEQKEKLEKVLDVYEGRLSVSKYLGGESFSLADLHHVPSINALFMTEIKAVFEARPRVAAWCADILGRPAWKKVL</sequence>
<dbReference type="EC" id="2.5.1.18" evidence="2"/>
<evidence type="ECO:0000256" key="1">
    <source>
        <dbReference type="ARBA" id="ARBA00010128"/>
    </source>
</evidence>
<dbReference type="InterPro" id="IPR036249">
    <property type="entry name" value="Thioredoxin-like_sf"/>
</dbReference>
<dbReference type="PROSITE" id="PS50404">
    <property type="entry name" value="GST_NTER"/>
    <property type="match status" value="1"/>
</dbReference>
<dbReference type="FunFam" id="1.20.1050.10:FF:000004">
    <property type="entry name" value="Glutathione S-transferase F2"/>
    <property type="match status" value="1"/>
</dbReference>
<evidence type="ECO:0000259" key="6">
    <source>
        <dbReference type="PROSITE" id="PS50404"/>
    </source>
</evidence>
<feature type="domain" description="GST N-terminal" evidence="6">
    <location>
        <begin position="1"/>
        <end position="82"/>
    </location>
</feature>
<dbReference type="CDD" id="cd03053">
    <property type="entry name" value="GST_N_Phi"/>
    <property type="match status" value="1"/>
</dbReference>
<name>S8D762_9LAMI</name>
<dbReference type="Pfam" id="PF02798">
    <property type="entry name" value="GST_N"/>
    <property type="match status" value="1"/>
</dbReference>
<dbReference type="Gene3D" id="1.20.1050.10">
    <property type="match status" value="1"/>
</dbReference>
<dbReference type="GO" id="GO:0006749">
    <property type="term" value="P:glutathione metabolic process"/>
    <property type="evidence" value="ECO:0007669"/>
    <property type="project" value="TreeGrafter"/>
</dbReference>
<dbReference type="SFLD" id="SFLDG00358">
    <property type="entry name" value="Main_(cytGST)"/>
    <property type="match status" value="1"/>
</dbReference>
<dbReference type="InterPro" id="IPR036282">
    <property type="entry name" value="Glutathione-S-Trfase_C_sf"/>
</dbReference>